<dbReference type="RefSeq" id="WP_350788536.1">
    <property type="nucleotide sequence ID" value="NZ_JBEPEK010000453.1"/>
</dbReference>
<organism evidence="1 2">
    <name type="scientific">Streptomyces hyaluromycini</name>
    <dbReference type="NCBI Taxonomy" id="1377993"/>
    <lineage>
        <taxon>Bacteria</taxon>
        <taxon>Bacillati</taxon>
        <taxon>Actinomycetota</taxon>
        <taxon>Actinomycetes</taxon>
        <taxon>Kitasatosporales</taxon>
        <taxon>Streptomycetaceae</taxon>
        <taxon>Streptomyces</taxon>
    </lineage>
</organism>
<evidence type="ECO:0000313" key="1">
    <source>
        <dbReference type="EMBL" id="MER7185544.1"/>
    </source>
</evidence>
<accession>A0ABV1X939</accession>
<gene>
    <name evidence="1" type="ORF">ABT404_39830</name>
</gene>
<proteinExistence type="predicted"/>
<evidence type="ECO:0000313" key="2">
    <source>
        <dbReference type="Proteomes" id="UP001474181"/>
    </source>
</evidence>
<comment type="caution">
    <text evidence="1">The sequence shown here is derived from an EMBL/GenBank/DDBJ whole genome shotgun (WGS) entry which is preliminary data.</text>
</comment>
<protein>
    <submittedName>
        <fullName evidence="1">Uncharacterized protein</fullName>
    </submittedName>
</protein>
<sequence length="77" mass="7960">MADGMLAVAGARLHYEVRGAGPALLMVGGAGGDAGCCNSRSAGRDGAAATLAEQPELFVRTARHRVFLDRNITVQAY</sequence>
<name>A0ABV1X939_9ACTN</name>
<reference evidence="1 2" key="1">
    <citation type="submission" date="2024-06" db="EMBL/GenBank/DDBJ databases">
        <title>The Natural Products Discovery Center: Release of the First 8490 Sequenced Strains for Exploring Actinobacteria Biosynthetic Diversity.</title>
        <authorList>
            <person name="Kalkreuter E."/>
            <person name="Kautsar S.A."/>
            <person name="Yang D."/>
            <person name="Bader C.D."/>
            <person name="Teijaro C.N."/>
            <person name="Fluegel L."/>
            <person name="Davis C.M."/>
            <person name="Simpson J.R."/>
            <person name="Lauterbach L."/>
            <person name="Steele A.D."/>
            <person name="Gui C."/>
            <person name="Meng S."/>
            <person name="Li G."/>
            <person name="Viehrig K."/>
            <person name="Ye F."/>
            <person name="Su P."/>
            <person name="Kiefer A.F."/>
            <person name="Nichols A."/>
            <person name="Cepeda A.J."/>
            <person name="Yan W."/>
            <person name="Fan B."/>
            <person name="Jiang Y."/>
            <person name="Adhikari A."/>
            <person name="Zheng C.-J."/>
            <person name="Schuster L."/>
            <person name="Cowan T.M."/>
            <person name="Smanski M.J."/>
            <person name="Chevrette M.G."/>
            <person name="De Carvalho L.P.S."/>
            <person name="Shen B."/>
        </authorList>
    </citation>
    <scope>NUCLEOTIDE SEQUENCE [LARGE SCALE GENOMIC DNA]</scope>
    <source>
        <strain evidence="1 2">NPDC000234</strain>
    </source>
</reference>
<keyword evidence="2" id="KW-1185">Reference proteome</keyword>
<dbReference type="Proteomes" id="UP001474181">
    <property type="component" value="Unassembled WGS sequence"/>
</dbReference>
<dbReference type="EMBL" id="JBEPEK010000453">
    <property type="protein sequence ID" value="MER7185544.1"/>
    <property type="molecule type" value="Genomic_DNA"/>
</dbReference>